<evidence type="ECO:0000313" key="2">
    <source>
        <dbReference type="Proteomes" id="UP000499080"/>
    </source>
</evidence>
<gene>
    <name evidence="1" type="ORF">AVEN_6829_1</name>
</gene>
<protein>
    <submittedName>
        <fullName evidence="1">Uncharacterized protein</fullName>
    </submittedName>
</protein>
<dbReference type="EMBL" id="BGPR01015567">
    <property type="protein sequence ID" value="GBN69762.1"/>
    <property type="molecule type" value="Genomic_DNA"/>
</dbReference>
<proteinExistence type="predicted"/>
<dbReference type="Proteomes" id="UP000499080">
    <property type="component" value="Unassembled WGS sequence"/>
</dbReference>
<dbReference type="AlphaFoldDB" id="A0A4Y2R2A3"/>
<comment type="caution">
    <text evidence="1">The sequence shown here is derived from an EMBL/GenBank/DDBJ whole genome shotgun (WGS) entry which is preliminary data.</text>
</comment>
<evidence type="ECO:0000313" key="1">
    <source>
        <dbReference type="EMBL" id="GBN69762.1"/>
    </source>
</evidence>
<sequence length="111" mass="12532">CRFLVDFPGAECLERCVQLKRDYLPSTPSRFSLSCKQRPPNASDMLPAFANRQCYPSGTRPFPVQRIRLIASLHESVAGRHCTNTAPLSPKKKLMNISSIFTIPYFTLLSQ</sequence>
<keyword evidence="2" id="KW-1185">Reference proteome</keyword>
<accession>A0A4Y2R2A3</accession>
<organism evidence="1 2">
    <name type="scientific">Araneus ventricosus</name>
    <name type="common">Orbweaver spider</name>
    <name type="synonym">Epeira ventricosa</name>
    <dbReference type="NCBI Taxonomy" id="182803"/>
    <lineage>
        <taxon>Eukaryota</taxon>
        <taxon>Metazoa</taxon>
        <taxon>Ecdysozoa</taxon>
        <taxon>Arthropoda</taxon>
        <taxon>Chelicerata</taxon>
        <taxon>Arachnida</taxon>
        <taxon>Araneae</taxon>
        <taxon>Araneomorphae</taxon>
        <taxon>Entelegynae</taxon>
        <taxon>Araneoidea</taxon>
        <taxon>Araneidae</taxon>
        <taxon>Araneus</taxon>
    </lineage>
</organism>
<name>A0A4Y2R2A3_ARAVE</name>
<feature type="non-terminal residue" evidence="1">
    <location>
        <position position="1"/>
    </location>
</feature>
<reference evidence="1 2" key="1">
    <citation type="journal article" date="2019" name="Sci. Rep.">
        <title>Orb-weaving spider Araneus ventricosus genome elucidates the spidroin gene catalogue.</title>
        <authorList>
            <person name="Kono N."/>
            <person name="Nakamura H."/>
            <person name="Ohtoshi R."/>
            <person name="Moran D.A.P."/>
            <person name="Shinohara A."/>
            <person name="Yoshida Y."/>
            <person name="Fujiwara M."/>
            <person name="Mori M."/>
            <person name="Tomita M."/>
            <person name="Arakawa K."/>
        </authorList>
    </citation>
    <scope>NUCLEOTIDE SEQUENCE [LARGE SCALE GENOMIC DNA]</scope>
</reference>